<dbReference type="PANTHER" id="PTHR30213:SF0">
    <property type="entry name" value="UPF0761 MEMBRANE PROTEIN YIHY"/>
    <property type="match status" value="1"/>
</dbReference>
<feature type="transmembrane region" description="Helical" evidence="7">
    <location>
        <begin position="207"/>
        <end position="228"/>
    </location>
</feature>
<feature type="region of interest" description="Disordered" evidence="6">
    <location>
        <begin position="350"/>
        <end position="370"/>
    </location>
</feature>
<keyword evidence="2" id="KW-1003">Cell membrane</keyword>
<protein>
    <submittedName>
        <fullName evidence="8">Uncharacterized protein</fullName>
    </submittedName>
</protein>
<evidence type="ECO:0000256" key="1">
    <source>
        <dbReference type="ARBA" id="ARBA00004651"/>
    </source>
</evidence>
<evidence type="ECO:0000313" key="8">
    <source>
        <dbReference type="EMBL" id="EJN59962.1"/>
    </source>
</evidence>
<dbReference type="InterPro" id="IPR017039">
    <property type="entry name" value="Virul_fac_BrkB"/>
</dbReference>
<name>J3EXQ5_9EURY</name>
<evidence type="ECO:0000256" key="7">
    <source>
        <dbReference type="SAM" id="Phobius"/>
    </source>
</evidence>
<dbReference type="Pfam" id="PF03631">
    <property type="entry name" value="Virul_fac_BrkB"/>
    <property type="match status" value="1"/>
</dbReference>
<keyword evidence="5 7" id="KW-0472">Membrane</keyword>
<feature type="transmembrane region" description="Helical" evidence="7">
    <location>
        <begin position="76"/>
        <end position="98"/>
    </location>
</feature>
<keyword evidence="4 7" id="KW-1133">Transmembrane helix</keyword>
<evidence type="ECO:0000256" key="4">
    <source>
        <dbReference type="ARBA" id="ARBA00022989"/>
    </source>
</evidence>
<evidence type="ECO:0000256" key="3">
    <source>
        <dbReference type="ARBA" id="ARBA00022692"/>
    </source>
</evidence>
<dbReference type="EMBL" id="ALJD01000004">
    <property type="protein sequence ID" value="EJN59962.1"/>
    <property type="molecule type" value="Genomic_DNA"/>
</dbReference>
<dbReference type="Proteomes" id="UP000007813">
    <property type="component" value="Unassembled WGS sequence"/>
</dbReference>
<dbReference type="eggNOG" id="arCOG04965">
    <property type="taxonomic scope" value="Archaea"/>
</dbReference>
<comment type="caution">
    <text evidence="8">The sequence shown here is derived from an EMBL/GenBank/DDBJ whole genome shotgun (WGS) entry which is preliminary data.</text>
</comment>
<comment type="subcellular location">
    <subcellularLocation>
        <location evidence="1">Cell membrane</location>
        <topology evidence="1">Multi-pass membrane protein</topology>
    </subcellularLocation>
</comment>
<feature type="transmembrane region" description="Helical" evidence="7">
    <location>
        <begin position="270"/>
        <end position="300"/>
    </location>
</feature>
<feature type="transmembrane region" description="Helical" evidence="7">
    <location>
        <begin position="240"/>
        <end position="264"/>
    </location>
</feature>
<organism evidence="8 9">
    <name type="scientific">Halogranum salarium B-1</name>
    <dbReference type="NCBI Taxonomy" id="1210908"/>
    <lineage>
        <taxon>Archaea</taxon>
        <taxon>Methanobacteriati</taxon>
        <taxon>Methanobacteriota</taxon>
        <taxon>Stenosarchaea group</taxon>
        <taxon>Halobacteria</taxon>
        <taxon>Halobacteriales</taxon>
        <taxon>Haloferacaceae</taxon>
    </lineage>
</organism>
<dbReference type="GO" id="GO:0005886">
    <property type="term" value="C:plasma membrane"/>
    <property type="evidence" value="ECO:0007669"/>
    <property type="project" value="UniProtKB-SubCell"/>
</dbReference>
<keyword evidence="3 7" id="KW-0812">Transmembrane</keyword>
<sequence length="405" mass="44080">MSLRSVVGYKAMTNGSLVATISGFGRAKEAQKGHRVDCGAKRTVLHMLTGSRVVAAVRAIGAEFSEKNVTFMAGSIAYNAFVSLAPLLVVLLLAVNFLNSDLESQVLTLANQYLTPSVSRLVERVVDGDSSTTSASVIGLVVSLWGSLKIFRNLDTAFSEIFESDVQNSFTDQLRDGLVVLFALLVGVVGMVFATAAFSYFEWVPYVGLLSPVSLFVGLCVAFFPLFYVFPDVDLEPHEVLPGVVVAAVGWAILQGVFQVYTIVKGGSDAALLGTLILVVTWLYFSGIVLLLGAIVNAVLTGNAGNLVDRRTRMSSTAETERDLTTDDAAPYLAVLREDVTGRYVGMRPTKRTRPVQDGGRRRPRPSGRIHVEEHTVETFDGSEWEVTLRYPYESKEETETKMGW</sequence>
<dbReference type="RefSeq" id="WP_009367202.1">
    <property type="nucleotide sequence ID" value="NZ_ALJD01000004.1"/>
</dbReference>
<dbReference type="AlphaFoldDB" id="J3EXQ5"/>
<evidence type="ECO:0000256" key="2">
    <source>
        <dbReference type="ARBA" id="ARBA00022475"/>
    </source>
</evidence>
<evidence type="ECO:0000256" key="6">
    <source>
        <dbReference type="SAM" id="MobiDB-lite"/>
    </source>
</evidence>
<reference evidence="8 9" key="1">
    <citation type="journal article" date="2012" name="J. Bacteriol.">
        <title>Draft Genome Sequence of the Extremely Halophilic Archaeon Halogranum salarium B-1T.</title>
        <authorList>
            <person name="Kim K.K."/>
            <person name="Lee K.C."/>
            <person name="Lee J.S."/>
        </authorList>
    </citation>
    <scope>NUCLEOTIDE SEQUENCE [LARGE SCALE GENOMIC DNA]</scope>
    <source>
        <strain evidence="8 9">B-1</strain>
    </source>
</reference>
<proteinExistence type="predicted"/>
<feature type="transmembrane region" description="Helical" evidence="7">
    <location>
        <begin position="178"/>
        <end position="201"/>
    </location>
</feature>
<evidence type="ECO:0000313" key="9">
    <source>
        <dbReference type="Proteomes" id="UP000007813"/>
    </source>
</evidence>
<gene>
    <name evidence="8" type="ORF">HSB1_21200</name>
</gene>
<dbReference type="PANTHER" id="PTHR30213">
    <property type="entry name" value="INNER MEMBRANE PROTEIN YHJD"/>
    <property type="match status" value="1"/>
</dbReference>
<accession>J3EXQ5</accession>
<evidence type="ECO:0000256" key="5">
    <source>
        <dbReference type="ARBA" id="ARBA00023136"/>
    </source>
</evidence>